<comment type="subcellular location">
    <subcellularLocation>
        <location evidence="1">Secreted</location>
        <location evidence="1">Extracellular space</location>
        <location evidence="1">Extracellular matrix</location>
    </subcellularLocation>
</comment>
<sequence>MRVFAVILALAVLSGCHARSVPQDDGSDFEDTVQKFKDYLTYLNSKVDEVVKDIQSSETVRELDTLVQDSMSELAMYRDDLQNKLAPYAQETAERLGKDLQLLAGRLHNQMAETREQLVQYTQEAQTMMEQDADDSKLRVSTYSQKLNKRLNKDMEEIKKHVSEYLEELQSRTSDNMEDAKSRLQPYFAQVQDNAQAKVTTLSDLLTKQVENMKEEIQGDMKEQFLETAQNMQFSLGEKVEEMRIWFQPLVSTIRDNITGYR</sequence>
<keyword evidence="8" id="KW-0732">Signal</keyword>
<evidence type="ECO:0000256" key="5">
    <source>
        <dbReference type="ARBA" id="ARBA00022737"/>
    </source>
</evidence>
<dbReference type="GO" id="GO:0034364">
    <property type="term" value="C:high-density lipoprotein particle"/>
    <property type="evidence" value="ECO:0007669"/>
    <property type="project" value="TreeGrafter"/>
</dbReference>
<dbReference type="Gene3D" id="1.20.120.20">
    <property type="entry name" value="Apolipoprotein"/>
    <property type="match status" value="2"/>
</dbReference>
<dbReference type="GO" id="GO:0034362">
    <property type="term" value="C:low-density lipoprotein particle"/>
    <property type="evidence" value="ECO:0007669"/>
    <property type="project" value="TreeGrafter"/>
</dbReference>
<feature type="chain" id="PRO_5018526550" description="Apolipoprotein Ea" evidence="8">
    <location>
        <begin position="19"/>
        <end position="262"/>
    </location>
</feature>
<dbReference type="GO" id="GO:0120020">
    <property type="term" value="F:cholesterol transfer activity"/>
    <property type="evidence" value="ECO:0007669"/>
    <property type="project" value="TreeGrafter"/>
</dbReference>
<evidence type="ECO:0000256" key="2">
    <source>
        <dbReference type="ARBA" id="ARBA00008788"/>
    </source>
</evidence>
<dbReference type="GO" id="GO:0033344">
    <property type="term" value="P:cholesterol efflux"/>
    <property type="evidence" value="ECO:0007669"/>
    <property type="project" value="TreeGrafter"/>
</dbReference>
<dbReference type="PROSITE" id="PS51257">
    <property type="entry name" value="PROKAR_LIPOPROTEIN"/>
    <property type="match status" value="1"/>
</dbReference>
<dbReference type="GO" id="GO:0042157">
    <property type="term" value="P:lipoprotein metabolic process"/>
    <property type="evidence" value="ECO:0007669"/>
    <property type="project" value="InterPro"/>
</dbReference>
<evidence type="ECO:0000313" key="9">
    <source>
        <dbReference type="Ensembl" id="ENSMALP00000019594.1"/>
    </source>
</evidence>
<dbReference type="GO" id="GO:0034361">
    <property type="term" value="C:very-low-density lipoprotein particle"/>
    <property type="evidence" value="ECO:0007669"/>
    <property type="project" value="TreeGrafter"/>
</dbReference>
<dbReference type="GO" id="GO:0055090">
    <property type="term" value="P:acylglycerol homeostasis"/>
    <property type="evidence" value="ECO:0007669"/>
    <property type="project" value="TreeGrafter"/>
</dbReference>
<organism evidence="9 10">
    <name type="scientific">Monopterus albus</name>
    <name type="common">Swamp eel</name>
    <dbReference type="NCBI Taxonomy" id="43700"/>
    <lineage>
        <taxon>Eukaryota</taxon>
        <taxon>Metazoa</taxon>
        <taxon>Chordata</taxon>
        <taxon>Craniata</taxon>
        <taxon>Vertebrata</taxon>
        <taxon>Euteleostomi</taxon>
        <taxon>Actinopterygii</taxon>
        <taxon>Neopterygii</taxon>
        <taxon>Teleostei</taxon>
        <taxon>Neoteleostei</taxon>
        <taxon>Acanthomorphata</taxon>
        <taxon>Anabantaria</taxon>
        <taxon>Synbranchiformes</taxon>
        <taxon>Synbranchidae</taxon>
        <taxon>Monopterus</taxon>
    </lineage>
</organism>
<keyword evidence="6" id="KW-0446">Lipid-binding</keyword>
<evidence type="ECO:0000313" key="10">
    <source>
        <dbReference type="Proteomes" id="UP000261600"/>
    </source>
</evidence>
<dbReference type="InterPro" id="IPR050163">
    <property type="entry name" value="Apolipoprotein_A1/A4/E"/>
</dbReference>
<evidence type="ECO:0000256" key="7">
    <source>
        <dbReference type="SAM" id="Coils"/>
    </source>
</evidence>
<proteinExistence type="inferred from homology"/>
<keyword evidence="3" id="KW-0964">Secreted</keyword>
<evidence type="ECO:0000256" key="8">
    <source>
        <dbReference type="SAM" id="SignalP"/>
    </source>
</evidence>
<dbReference type="PANTHER" id="PTHR18976">
    <property type="entry name" value="APOLIPOPROTEIN"/>
    <property type="match status" value="1"/>
</dbReference>
<evidence type="ECO:0000256" key="1">
    <source>
        <dbReference type="ARBA" id="ARBA00004498"/>
    </source>
</evidence>
<dbReference type="Proteomes" id="UP000261600">
    <property type="component" value="Unplaced"/>
</dbReference>
<dbReference type="GO" id="GO:0060228">
    <property type="term" value="F:phosphatidylcholine-sterol O-acyltransferase activator activity"/>
    <property type="evidence" value="ECO:0007669"/>
    <property type="project" value="TreeGrafter"/>
</dbReference>
<dbReference type="SUPFAM" id="SSF58113">
    <property type="entry name" value="Apolipoprotein A-I"/>
    <property type="match status" value="1"/>
</dbReference>
<evidence type="ECO:0000256" key="6">
    <source>
        <dbReference type="ARBA" id="ARBA00023121"/>
    </source>
</evidence>
<dbReference type="GO" id="GO:1903561">
    <property type="term" value="C:extracellular vesicle"/>
    <property type="evidence" value="ECO:0007669"/>
    <property type="project" value="TreeGrafter"/>
</dbReference>
<dbReference type="GO" id="GO:0033700">
    <property type="term" value="P:phospholipid efflux"/>
    <property type="evidence" value="ECO:0007669"/>
    <property type="project" value="TreeGrafter"/>
</dbReference>
<dbReference type="GO" id="GO:0008203">
    <property type="term" value="P:cholesterol metabolic process"/>
    <property type="evidence" value="ECO:0007669"/>
    <property type="project" value="TreeGrafter"/>
</dbReference>
<dbReference type="AlphaFoldDB" id="A0A3Q3JJD3"/>
<keyword evidence="10" id="KW-1185">Reference proteome</keyword>
<evidence type="ECO:0000256" key="3">
    <source>
        <dbReference type="ARBA" id="ARBA00022525"/>
    </source>
</evidence>
<protein>
    <recommendedName>
        <fullName evidence="11">Apolipoprotein Ea</fullName>
    </recommendedName>
</protein>
<evidence type="ECO:0000256" key="4">
    <source>
        <dbReference type="ARBA" id="ARBA00022530"/>
    </source>
</evidence>
<dbReference type="GO" id="GO:0042627">
    <property type="term" value="C:chylomicron"/>
    <property type="evidence" value="ECO:0007669"/>
    <property type="project" value="TreeGrafter"/>
</dbReference>
<keyword evidence="5" id="KW-0677">Repeat</keyword>
<evidence type="ECO:0008006" key="11">
    <source>
        <dbReference type="Google" id="ProtNLM"/>
    </source>
</evidence>
<accession>A0A3Q3JJD3</accession>
<dbReference type="Ensembl" id="ENSMALT00000019981.1">
    <property type="protein sequence ID" value="ENSMALP00000019594.1"/>
    <property type="gene ID" value="ENSMALG00000013638.1"/>
</dbReference>
<keyword evidence="4" id="KW-0272">Extracellular matrix</keyword>
<comment type="similarity">
    <text evidence="2">Belongs to the apolipoprotein A1/A4/E family.</text>
</comment>
<feature type="coiled-coil region" evidence="7">
    <location>
        <begin position="104"/>
        <end position="172"/>
    </location>
</feature>
<dbReference type="PANTHER" id="PTHR18976:SF2">
    <property type="entry name" value="APOLIPOPROTEIN E"/>
    <property type="match status" value="1"/>
</dbReference>
<feature type="signal peptide" evidence="8">
    <location>
        <begin position="1"/>
        <end position="18"/>
    </location>
</feature>
<keyword evidence="7" id="KW-0175">Coiled coil</keyword>
<name>A0A3Q3JJD3_MONAL</name>
<dbReference type="InterPro" id="IPR000074">
    <property type="entry name" value="ApoA_E"/>
</dbReference>
<reference evidence="9" key="1">
    <citation type="submission" date="2025-08" db="UniProtKB">
        <authorList>
            <consortium name="Ensembl"/>
        </authorList>
    </citation>
    <scope>IDENTIFICATION</scope>
</reference>
<dbReference type="GO" id="GO:0005543">
    <property type="term" value="F:phospholipid binding"/>
    <property type="evidence" value="ECO:0007669"/>
    <property type="project" value="TreeGrafter"/>
</dbReference>
<dbReference type="Pfam" id="PF01442">
    <property type="entry name" value="Apolipoprotein"/>
    <property type="match status" value="1"/>
</dbReference>
<reference evidence="9" key="2">
    <citation type="submission" date="2025-09" db="UniProtKB">
        <authorList>
            <consortium name="Ensembl"/>
        </authorList>
    </citation>
    <scope>IDENTIFICATION</scope>
</reference>